<keyword evidence="8" id="KW-1185">Reference proteome</keyword>
<evidence type="ECO:0000313" key="7">
    <source>
        <dbReference type="EMBL" id="KZE75419.1"/>
    </source>
</evidence>
<evidence type="ECO:0000256" key="4">
    <source>
        <dbReference type="ARBA" id="ARBA00022801"/>
    </source>
</evidence>
<dbReference type="PANTHER" id="PTHR46832:SF1">
    <property type="entry name" value="5'-METHYLTHIOADENOSINE_S-ADENOSYLHOMOCYSTEINE NUCLEOSIDASE"/>
    <property type="match status" value="1"/>
</dbReference>
<keyword evidence="3" id="KW-0028">Amino-acid biosynthesis</keyword>
<dbReference type="GO" id="GO:0005829">
    <property type="term" value="C:cytosol"/>
    <property type="evidence" value="ECO:0007669"/>
    <property type="project" value="TreeGrafter"/>
</dbReference>
<feature type="domain" description="Nucleoside phosphorylase" evidence="6">
    <location>
        <begin position="4"/>
        <end position="225"/>
    </location>
</feature>
<dbReference type="RefSeq" id="WP_038984794.1">
    <property type="nucleotide sequence ID" value="NZ_JWJO01000007.1"/>
</dbReference>
<dbReference type="EMBL" id="LQNU01000083">
    <property type="protein sequence ID" value="KZE75419.1"/>
    <property type="molecule type" value="Genomic_DNA"/>
</dbReference>
<evidence type="ECO:0000256" key="5">
    <source>
        <dbReference type="ARBA" id="ARBA00023167"/>
    </source>
</evidence>
<dbReference type="NCBIfam" id="NF004079">
    <property type="entry name" value="PRK05584.1"/>
    <property type="match status" value="1"/>
</dbReference>
<sequence>MKQKIGIIFAGDQEFAPLLALLDSPTIVNKAMLTFYLATIHDMEIVTLYCGVCKTNAAIATQILIDHFDCKMVINTGTAGGIQRNIKTFDTVVSTESAYWDVAEDILTDFHPWMDTVYFKANQYLIDATKKAIQEKDFKHVYFGKIITGESFIEDKNRAEIEQNFNPLCVDMETASIAHTCYVNNIPYIAIRTITDTVDNQGIDEFDLNCDKASKISVDITLALLEKISKDQK</sequence>
<dbReference type="SUPFAM" id="SSF53167">
    <property type="entry name" value="Purine and uridine phosphorylases"/>
    <property type="match status" value="1"/>
</dbReference>
<dbReference type="Gene3D" id="3.40.50.1580">
    <property type="entry name" value="Nucleoside phosphorylase domain"/>
    <property type="match status" value="1"/>
</dbReference>
<dbReference type="InterPro" id="IPR035994">
    <property type="entry name" value="Nucleoside_phosphorylase_sf"/>
</dbReference>
<keyword evidence="5" id="KW-0486">Methionine biosynthesis</keyword>
<proteinExistence type="predicted"/>
<dbReference type="OrthoDB" id="9792278at2"/>
<reference evidence="7 8" key="1">
    <citation type="submission" date="2016-01" db="EMBL/GenBank/DDBJ databases">
        <title>Whole genome sequencing of Myroides marinus L41.</title>
        <authorList>
            <person name="Hong K.W."/>
        </authorList>
    </citation>
    <scope>NUCLEOTIDE SEQUENCE [LARGE SCALE GENOMIC DNA]</scope>
    <source>
        <strain evidence="7 8">L41</strain>
    </source>
</reference>
<dbReference type="InterPro" id="IPR000845">
    <property type="entry name" value="Nucleoside_phosphorylase_d"/>
</dbReference>
<evidence type="ECO:0000313" key="8">
    <source>
        <dbReference type="Proteomes" id="UP000076630"/>
    </source>
</evidence>
<accession>A0A165QKQ1</accession>
<dbReference type="GO" id="GO:0019284">
    <property type="term" value="P:L-methionine salvage from S-adenosylmethionine"/>
    <property type="evidence" value="ECO:0007669"/>
    <property type="project" value="TreeGrafter"/>
</dbReference>
<dbReference type="NCBIfam" id="TIGR01704">
    <property type="entry name" value="MTA_SAH-Nsdase"/>
    <property type="match status" value="1"/>
</dbReference>
<evidence type="ECO:0000256" key="2">
    <source>
        <dbReference type="ARBA" id="ARBA00011974"/>
    </source>
</evidence>
<name>A0A165QKQ1_9FLAO</name>
<dbReference type="UniPathway" id="UPA00904">
    <property type="reaction ID" value="UER00871"/>
</dbReference>
<dbReference type="CDD" id="cd09008">
    <property type="entry name" value="MTAN"/>
    <property type="match status" value="1"/>
</dbReference>
<dbReference type="Proteomes" id="UP000076630">
    <property type="component" value="Unassembled WGS sequence"/>
</dbReference>
<evidence type="ECO:0000256" key="1">
    <source>
        <dbReference type="ARBA" id="ARBA00004945"/>
    </source>
</evidence>
<dbReference type="AlphaFoldDB" id="A0A165QKQ1"/>
<evidence type="ECO:0000256" key="3">
    <source>
        <dbReference type="ARBA" id="ARBA00022605"/>
    </source>
</evidence>
<dbReference type="GO" id="GO:0019509">
    <property type="term" value="P:L-methionine salvage from methylthioadenosine"/>
    <property type="evidence" value="ECO:0007669"/>
    <property type="project" value="UniProtKB-UniPathway"/>
</dbReference>
<dbReference type="PANTHER" id="PTHR46832">
    <property type="entry name" value="5'-METHYLTHIOADENOSINE/S-ADENOSYLHOMOCYSTEINE NUCLEOSIDASE"/>
    <property type="match status" value="1"/>
</dbReference>
<dbReference type="GO" id="GO:0009164">
    <property type="term" value="P:nucleoside catabolic process"/>
    <property type="evidence" value="ECO:0007669"/>
    <property type="project" value="InterPro"/>
</dbReference>
<gene>
    <name evidence="7" type="ORF">AV926_01410</name>
</gene>
<dbReference type="Pfam" id="PF01048">
    <property type="entry name" value="PNP_UDP_1"/>
    <property type="match status" value="1"/>
</dbReference>
<evidence type="ECO:0000259" key="6">
    <source>
        <dbReference type="Pfam" id="PF01048"/>
    </source>
</evidence>
<organism evidence="7 8">
    <name type="scientific">Myroides marinus</name>
    <dbReference type="NCBI Taxonomy" id="703342"/>
    <lineage>
        <taxon>Bacteria</taxon>
        <taxon>Pseudomonadati</taxon>
        <taxon>Bacteroidota</taxon>
        <taxon>Flavobacteriia</taxon>
        <taxon>Flavobacteriales</taxon>
        <taxon>Flavobacteriaceae</taxon>
        <taxon>Myroides</taxon>
    </lineage>
</organism>
<dbReference type="GO" id="GO:0008782">
    <property type="term" value="F:adenosylhomocysteine nucleosidase activity"/>
    <property type="evidence" value="ECO:0007669"/>
    <property type="project" value="UniProtKB-EC"/>
</dbReference>
<dbReference type="EC" id="3.2.2.9" evidence="2"/>
<dbReference type="InterPro" id="IPR010049">
    <property type="entry name" value="MTA_SAH_Nsdase"/>
</dbReference>
<dbReference type="GO" id="GO:0008930">
    <property type="term" value="F:methylthioadenosine nucleosidase activity"/>
    <property type="evidence" value="ECO:0007669"/>
    <property type="project" value="InterPro"/>
</dbReference>
<keyword evidence="4" id="KW-0378">Hydrolase</keyword>
<comment type="caution">
    <text evidence="7">The sequence shown here is derived from an EMBL/GenBank/DDBJ whole genome shotgun (WGS) entry which is preliminary data.</text>
</comment>
<comment type="pathway">
    <text evidence="1">Amino-acid biosynthesis; L-methionine biosynthesis via salvage pathway; S-methyl-5-thio-alpha-D-ribose 1-phosphate from S-methyl-5'-thioadenosine (hydrolase route): step 1/2.</text>
</comment>
<protein>
    <recommendedName>
        <fullName evidence="2">adenosylhomocysteine nucleosidase</fullName>
        <ecNumber evidence="2">3.2.2.9</ecNumber>
    </recommendedName>
</protein>